<dbReference type="SUPFAM" id="SSF54506">
    <property type="entry name" value="Diaminopimelate epimerase-like"/>
    <property type="match status" value="1"/>
</dbReference>
<gene>
    <name evidence="1" type="ORF">J7S33_06940</name>
</gene>
<evidence type="ECO:0000313" key="2">
    <source>
        <dbReference type="Proteomes" id="UP000671828"/>
    </source>
</evidence>
<accession>A0A8T8I5A4</accession>
<protein>
    <submittedName>
        <fullName evidence="1">Uncharacterized protein</fullName>
    </submittedName>
</protein>
<name>A0A8T8I5A4_9PSEU</name>
<dbReference type="Gene3D" id="3.10.310.10">
    <property type="entry name" value="Diaminopimelate Epimerase, Chain A, domain 1"/>
    <property type="match status" value="1"/>
</dbReference>
<dbReference type="Proteomes" id="UP000671828">
    <property type="component" value="Chromosome"/>
</dbReference>
<dbReference type="AlphaFoldDB" id="A0A8T8I5A4"/>
<evidence type="ECO:0000313" key="1">
    <source>
        <dbReference type="EMBL" id="QTR06025.1"/>
    </source>
</evidence>
<sequence length="43" mass="4068">MPDEGGAVAARAVSVPSWHPTLALTGAVCVAAAAAIPGTVPAL</sequence>
<proteinExistence type="predicted"/>
<reference evidence="1" key="1">
    <citation type="submission" date="2021-04" db="EMBL/GenBank/DDBJ databases">
        <title>Saccharothrix algeriensis WGS.</title>
        <authorList>
            <person name="Stuskova K."/>
            <person name="Hakalova E."/>
            <person name="Tebbal A.B."/>
            <person name="Eichmeier A."/>
        </authorList>
    </citation>
    <scope>NUCLEOTIDE SEQUENCE</scope>
    <source>
        <strain evidence="1">NRRL B-24137</strain>
    </source>
</reference>
<organism evidence="1 2">
    <name type="scientific">Saccharothrix algeriensis</name>
    <dbReference type="NCBI Taxonomy" id="173560"/>
    <lineage>
        <taxon>Bacteria</taxon>
        <taxon>Bacillati</taxon>
        <taxon>Actinomycetota</taxon>
        <taxon>Actinomycetes</taxon>
        <taxon>Pseudonocardiales</taxon>
        <taxon>Pseudonocardiaceae</taxon>
        <taxon>Saccharothrix</taxon>
    </lineage>
</organism>
<dbReference type="EMBL" id="CP072788">
    <property type="protein sequence ID" value="QTR06025.1"/>
    <property type="molecule type" value="Genomic_DNA"/>
</dbReference>